<sequence length="256" mass="27219">MFSFLYGWVLWIGLGVGAVLGVVGWLGFRRAVFVYRLEGQIPQVLRMVADAVGAGMGLREAFEVVAGMGLYPANAVFRRVLSLAEVGGLAVDEALWRVASELPSPNFRRFALIVAEGARSGARLGEVLGVAARSFAVVVDFRRELWSQLRPYVALFYAVVAVYVVLADVLVYFLLPSVAKFSASGGPWGGVSASVPPREELVPVLFLTALVQSVIGGLIVGRLAYFSPRAGLLHSGVASAASAVGLVAPAWLGWQP</sequence>
<dbReference type="Proteomes" id="UP000001431">
    <property type="component" value="Chromosome"/>
</dbReference>
<evidence type="ECO:0000256" key="3">
    <source>
        <dbReference type="ARBA" id="ARBA00022692"/>
    </source>
</evidence>
<accession>A3MVU8</accession>
<evidence type="ECO:0000313" key="8">
    <source>
        <dbReference type="EMBL" id="ABO08765.1"/>
    </source>
</evidence>
<evidence type="ECO:0000256" key="1">
    <source>
        <dbReference type="ARBA" id="ARBA00004651"/>
    </source>
</evidence>
<feature type="domain" description="Type II secretion system protein GspF" evidence="7">
    <location>
        <begin position="45"/>
        <end position="167"/>
    </location>
</feature>
<protein>
    <submittedName>
        <fullName evidence="8">Type II secretion system protein</fullName>
    </submittedName>
</protein>
<keyword evidence="3 6" id="KW-0812">Transmembrane</keyword>
<dbReference type="PANTHER" id="PTHR35007:SF1">
    <property type="entry name" value="PILUS ASSEMBLY PROTEIN"/>
    <property type="match status" value="1"/>
</dbReference>
<keyword evidence="5 6" id="KW-0472">Membrane</keyword>
<dbReference type="EMBL" id="CP000561">
    <property type="protein sequence ID" value="ABO08765.1"/>
    <property type="molecule type" value="Genomic_DNA"/>
</dbReference>
<keyword evidence="9" id="KW-1185">Reference proteome</keyword>
<dbReference type="eggNOG" id="arCOG01811">
    <property type="taxonomic scope" value="Archaea"/>
</dbReference>
<keyword evidence="4 6" id="KW-1133">Transmembrane helix</keyword>
<comment type="subcellular location">
    <subcellularLocation>
        <location evidence="1">Cell membrane</location>
        <topology evidence="1">Multi-pass membrane protein</topology>
    </subcellularLocation>
</comment>
<dbReference type="GeneID" id="4910301"/>
<dbReference type="InterPro" id="IPR018076">
    <property type="entry name" value="T2SS_GspF_dom"/>
</dbReference>
<dbReference type="KEGG" id="pcl:Pcal_1343"/>
<evidence type="ECO:0000256" key="2">
    <source>
        <dbReference type="ARBA" id="ARBA00022475"/>
    </source>
</evidence>
<feature type="transmembrane region" description="Helical" evidence="6">
    <location>
        <begin position="201"/>
        <end position="220"/>
    </location>
</feature>
<dbReference type="GO" id="GO:0005886">
    <property type="term" value="C:plasma membrane"/>
    <property type="evidence" value="ECO:0007669"/>
    <property type="project" value="UniProtKB-SubCell"/>
</dbReference>
<dbReference type="HOGENOM" id="CLU_1100999_0_0_2"/>
<organism evidence="8 9">
    <name type="scientific">Pyrobaculum calidifontis (strain DSM 21063 / JCM 11548 / VA1)</name>
    <dbReference type="NCBI Taxonomy" id="410359"/>
    <lineage>
        <taxon>Archaea</taxon>
        <taxon>Thermoproteota</taxon>
        <taxon>Thermoprotei</taxon>
        <taxon>Thermoproteales</taxon>
        <taxon>Thermoproteaceae</taxon>
        <taxon>Pyrobaculum</taxon>
    </lineage>
</organism>
<evidence type="ECO:0000259" key="7">
    <source>
        <dbReference type="Pfam" id="PF00482"/>
    </source>
</evidence>
<dbReference type="AlphaFoldDB" id="A3MVU8"/>
<feature type="transmembrane region" description="Helical" evidence="6">
    <location>
        <begin position="152"/>
        <end position="175"/>
    </location>
</feature>
<feature type="transmembrane region" description="Helical" evidence="6">
    <location>
        <begin position="232"/>
        <end position="254"/>
    </location>
</feature>
<name>A3MVU8_PYRCJ</name>
<evidence type="ECO:0000313" key="9">
    <source>
        <dbReference type="Proteomes" id="UP000001431"/>
    </source>
</evidence>
<dbReference type="STRING" id="410359.Pcal_1343"/>
<dbReference type="Pfam" id="PF00482">
    <property type="entry name" value="T2SSF"/>
    <property type="match status" value="1"/>
</dbReference>
<keyword evidence="2" id="KW-1003">Cell membrane</keyword>
<proteinExistence type="predicted"/>
<evidence type="ECO:0000256" key="5">
    <source>
        <dbReference type="ARBA" id="ARBA00023136"/>
    </source>
</evidence>
<dbReference type="PANTHER" id="PTHR35007">
    <property type="entry name" value="INTEGRAL MEMBRANE PROTEIN-RELATED"/>
    <property type="match status" value="1"/>
</dbReference>
<feature type="transmembrane region" description="Helical" evidence="6">
    <location>
        <begin position="6"/>
        <end position="28"/>
    </location>
</feature>
<evidence type="ECO:0000256" key="4">
    <source>
        <dbReference type="ARBA" id="ARBA00022989"/>
    </source>
</evidence>
<reference evidence="8" key="1">
    <citation type="submission" date="2007-02" db="EMBL/GenBank/DDBJ databases">
        <title>Complete sequence of Pyrobaculum calidifontis JCM 11548.</title>
        <authorList>
            <consortium name="US DOE Joint Genome Institute"/>
            <person name="Copeland A."/>
            <person name="Lucas S."/>
            <person name="Lapidus A."/>
            <person name="Barry K."/>
            <person name="Glavina del Rio T."/>
            <person name="Dalin E."/>
            <person name="Tice H."/>
            <person name="Pitluck S."/>
            <person name="Chain P."/>
            <person name="Malfatti S."/>
            <person name="Shin M."/>
            <person name="Vergez L."/>
            <person name="Schmutz J."/>
            <person name="Larimer F."/>
            <person name="Land M."/>
            <person name="Hauser L."/>
            <person name="Kyrpides N."/>
            <person name="Mikhailova N."/>
            <person name="Cozen A.E."/>
            <person name="Fitz-Gibbon S.T."/>
            <person name="House C.H."/>
            <person name="Saltikov C."/>
            <person name="Lowe T.M."/>
            <person name="Richardson P."/>
        </authorList>
    </citation>
    <scope>NUCLEOTIDE SEQUENCE [LARGE SCALE GENOMIC DNA]</scope>
    <source>
        <strain evidence="8">JCM 11548</strain>
    </source>
</reference>
<dbReference type="RefSeq" id="WP_011850023.1">
    <property type="nucleotide sequence ID" value="NC_009073.1"/>
</dbReference>
<gene>
    <name evidence="8" type="ordered locus">Pcal_1343</name>
</gene>
<evidence type="ECO:0000256" key="6">
    <source>
        <dbReference type="SAM" id="Phobius"/>
    </source>
</evidence>